<reference evidence="2" key="1">
    <citation type="submission" date="2023-03" db="EMBL/GenBank/DDBJ databases">
        <title>Massive genome expansion in bonnet fungi (Mycena s.s.) driven by repeated elements and novel gene families across ecological guilds.</title>
        <authorList>
            <consortium name="Lawrence Berkeley National Laboratory"/>
            <person name="Harder C.B."/>
            <person name="Miyauchi S."/>
            <person name="Viragh M."/>
            <person name="Kuo A."/>
            <person name="Thoen E."/>
            <person name="Andreopoulos B."/>
            <person name="Lu D."/>
            <person name="Skrede I."/>
            <person name="Drula E."/>
            <person name="Henrissat B."/>
            <person name="Morin E."/>
            <person name="Kohler A."/>
            <person name="Barry K."/>
            <person name="LaButti K."/>
            <person name="Morin E."/>
            <person name="Salamov A."/>
            <person name="Lipzen A."/>
            <person name="Mereny Z."/>
            <person name="Hegedus B."/>
            <person name="Baldrian P."/>
            <person name="Stursova M."/>
            <person name="Weitz H."/>
            <person name="Taylor A."/>
            <person name="Grigoriev I.V."/>
            <person name="Nagy L.G."/>
            <person name="Martin F."/>
            <person name="Kauserud H."/>
        </authorList>
    </citation>
    <scope>NUCLEOTIDE SEQUENCE</scope>
    <source>
        <strain evidence="2">CBHHK002</strain>
    </source>
</reference>
<evidence type="ECO:0000313" key="2">
    <source>
        <dbReference type="EMBL" id="KAJ7321124.1"/>
    </source>
</evidence>
<proteinExistence type="predicted"/>
<dbReference type="EMBL" id="JARIHO010000052">
    <property type="protein sequence ID" value="KAJ7321124.1"/>
    <property type="molecule type" value="Genomic_DNA"/>
</dbReference>
<dbReference type="Proteomes" id="UP001218218">
    <property type="component" value="Unassembled WGS sequence"/>
</dbReference>
<sequence>MLRWPSPFGLSSCFTQSPGVATAIPSLSLTPYSISYAPCCRVPWCPTPCSPCFGECLAPTGIFSRTQDRFLTHKLWDAWRKFNIMATENDEIFQAYDIGGYESNLGCDNMKCGRLCRRKAIKRSVDWRDGGHRLHCSRLRALRRDPTPLSTRERSFVRALAHHVYETSLKVLCLMKIACMHEHRGGQSYLLLGYTAGPGSVAMCSVDEHPPPDPHPSDPSATQWADQVARPARSGGRMDLVVVLVADATGRRRRRMTPIRGRTSALHGGLRRIVAELPPDADSSNLRPEIKWQVQSLIEDRGDSGDDRIELAVL</sequence>
<evidence type="ECO:0000256" key="1">
    <source>
        <dbReference type="SAM" id="MobiDB-lite"/>
    </source>
</evidence>
<keyword evidence="3" id="KW-1185">Reference proteome</keyword>
<dbReference type="AlphaFoldDB" id="A0AAD7EFM2"/>
<organism evidence="2 3">
    <name type="scientific">Mycena albidolilacea</name>
    <dbReference type="NCBI Taxonomy" id="1033008"/>
    <lineage>
        <taxon>Eukaryota</taxon>
        <taxon>Fungi</taxon>
        <taxon>Dikarya</taxon>
        <taxon>Basidiomycota</taxon>
        <taxon>Agaricomycotina</taxon>
        <taxon>Agaricomycetes</taxon>
        <taxon>Agaricomycetidae</taxon>
        <taxon>Agaricales</taxon>
        <taxon>Marasmiineae</taxon>
        <taxon>Mycenaceae</taxon>
        <taxon>Mycena</taxon>
    </lineage>
</organism>
<name>A0AAD7EFM2_9AGAR</name>
<feature type="region of interest" description="Disordered" evidence="1">
    <location>
        <begin position="205"/>
        <end position="232"/>
    </location>
</feature>
<feature type="compositionally biased region" description="Basic and acidic residues" evidence="1">
    <location>
        <begin position="206"/>
        <end position="216"/>
    </location>
</feature>
<accession>A0AAD7EFM2</accession>
<evidence type="ECO:0000313" key="3">
    <source>
        <dbReference type="Proteomes" id="UP001218218"/>
    </source>
</evidence>
<comment type="caution">
    <text evidence="2">The sequence shown here is derived from an EMBL/GenBank/DDBJ whole genome shotgun (WGS) entry which is preliminary data.</text>
</comment>
<gene>
    <name evidence="2" type="ORF">DFH08DRAFT_1086034</name>
</gene>
<protein>
    <submittedName>
        <fullName evidence="2">Uncharacterized protein</fullName>
    </submittedName>
</protein>